<keyword evidence="3" id="KW-0812">Transmembrane</keyword>
<sequence length="281" mass="30127">MDISPPRVTINLSFSTTNPTPTPIRMLAQHARTRTCGGGIGGGAPPRKLSRNHARLLSVSPSLKGLGGGVADLRTAHQIGSAGGGVVRAMSAYDVSADALPPPPDVGILPVISDPAVVAQTFDARVDVGALIGFTTVAAMTLLVQVKANRANSFRDEAARQREQLREMKVRRMNTSLDEDDYEALERSVQDLERREEEALVLFSLGETKVRIRTPGANGLPRDRDAGSSGAKNTDSEPEDAFETPQWRVNLLIITSSLLFVVLTFMFAILVSVDPVSNTIS</sequence>
<evidence type="ECO:0000313" key="4">
    <source>
        <dbReference type="EMBL" id="GHP10870.1"/>
    </source>
</evidence>
<keyword evidence="5" id="KW-1185">Reference proteome</keyword>
<feature type="coiled-coil region" evidence="1">
    <location>
        <begin position="151"/>
        <end position="202"/>
    </location>
</feature>
<dbReference type="AlphaFoldDB" id="A0A830HYH0"/>
<feature type="region of interest" description="Disordered" evidence="2">
    <location>
        <begin position="213"/>
        <end position="241"/>
    </location>
</feature>
<comment type="caution">
    <text evidence="4">The sequence shown here is derived from an EMBL/GenBank/DDBJ whole genome shotgun (WGS) entry which is preliminary data.</text>
</comment>
<keyword evidence="3" id="KW-0472">Membrane</keyword>
<evidence type="ECO:0000256" key="2">
    <source>
        <dbReference type="SAM" id="MobiDB-lite"/>
    </source>
</evidence>
<gene>
    <name evidence="4" type="ORF">PPROV_000960100</name>
</gene>
<name>A0A830HYH0_9CHLO</name>
<evidence type="ECO:0000256" key="1">
    <source>
        <dbReference type="SAM" id="Coils"/>
    </source>
</evidence>
<keyword evidence="3" id="KW-1133">Transmembrane helix</keyword>
<keyword evidence="1" id="KW-0175">Coiled coil</keyword>
<evidence type="ECO:0000256" key="3">
    <source>
        <dbReference type="SAM" id="Phobius"/>
    </source>
</evidence>
<dbReference type="EMBL" id="BNJQ01000031">
    <property type="protein sequence ID" value="GHP10870.1"/>
    <property type="molecule type" value="Genomic_DNA"/>
</dbReference>
<protein>
    <submittedName>
        <fullName evidence="4">Uncharacterized protein</fullName>
    </submittedName>
</protein>
<proteinExistence type="predicted"/>
<feature type="transmembrane region" description="Helical" evidence="3">
    <location>
        <begin position="251"/>
        <end position="273"/>
    </location>
</feature>
<dbReference type="Proteomes" id="UP000660262">
    <property type="component" value="Unassembled WGS sequence"/>
</dbReference>
<evidence type="ECO:0000313" key="5">
    <source>
        <dbReference type="Proteomes" id="UP000660262"/>
    </source>
</evidence>
<reference evidence="4" key="1">
    <citation type="submission" date="2020-10" db="EMBL/GenBank/DDBJ databases">
        <title>Unveiling of a novel bifunctional photoreceptor, Dualchrome1, isolated from a cosmopolitan green alga.</title>
        <authorList>
            <person name="Suzuki S."/>
            <person name="Kawachi M."/>
        </authorList>
    </citation>
    <scope>NUCLEOTIDE SEQUENCE</scope>
    <source>
        <strain evidence="4">NIES 2893</strain>
    </source>
</reference>
<accession>A0A830HYH0</accession>
<organism evidence="4 5">
    <name type="scientific">Pycnococcus provasolii</name>
    <dbReference type="NCBI Taxonomy" id="41880"/>
    <lineage>
        <taxon>Eukaryota</taxon>
        <taxon>Viridiplantae</taxon>
        <taxon>Chlorophyta</taxon>
        <taxon>Pseudoscourfieldiophyceae</taxon>
        <taxon>Pseudoscourfieldiales</taxon>
        <taxon>Pycnococcaceae</taxon>
        <taxon>Pycnococcus</taxon>
    </lineage>
</organism>